<reference evidence="3 4" key="1">
    <citation type="journal article" date="2013" name="Genome Announc.">
        <title>Draft genome sequences for three mercury-methylating, sulfate-reducing bacteria.</title>
        <authorList>
            <person name="Brown S.D."/>
            <person name="Hurt R.A.Jr."/>
            <person name="Gilmour C.C."/>
            <person name="Elias D.A."/>
        </authorList>
    </citation>
    <scope>NUCLEOTIDE SEQUENCE [LARGE SCALE GENOMIC DNA]</scope>
    <source>
        <strain evidence="3 4">DSM 2059</strain>
    </source>
</reference>
<sequence length="274" mass="30338">MHRNSAALLMAALLLAGCQTAFQQLPYQQLLDRPVITFQGKEQRFISYFEAEPIFRFKVDNPNPKALTVKNMTFNLTILDQKFITGVSDQEILVQPNSSEMVELALPFNFMDVFATAEEFQRTDHARFDLTGQATVGPFFIPYDISGELTIPRVPTVDMEVFDAADPARIRMTLVITNPNPFPTPPGFLEYTTTLGGRILGEKRLTPIGALAARSARRMILPVNTPAARMSGPMNDLMTGSGACVLSGVIRYAVPGRGHRNFPFRTAMEVLPAP</sequence>
<dbReference type="Proteomes" id="UP000014977">
    <property type="component" value="Unassembled WGS sequence"/>
</dbReference>
<gene>
    <name evidence="3" type="ORF">dsmv_0761</name>
</gene>
<evidence type="ECO:0000313" key="3">
    <source>
        <dbReference type="EMBL" id="EPR36056.1"/>
    </source>
</evidence>
<name>S7TGW8_DESML</name>
<evidence type="ECO:0000256" key="1">
    <source>
        <dbReference type="SAM" id="SignalP"/>
    </source>
</evidence>
<keyword evidence="1" id="KW-0732">Signal</keyword>
<dbReference type="PROSITE" id="PS51257">
    <property type="entry name" value="PROKAR_LIPOPROTEIN"/>
    <property type="match status" value="1"/>
</dbReference>
<dbReference type="EMBL" id="ATHJ01000105">
    <property type="protein sequence ID" value="EPR36056.1"/>
    <property type="molecule type" value="Genomic_DNA"/>
</dbReference>
<feature type="chain" id="PRO_5030177189" evidence="1">
    <location>
        <begin position="24"/>
        <end position="274"/>
    </location>
</feature>
<protein>
    <submittedName>
        <fullName evidence="3">Late embryogenesis abundant protein 2</fullName>
    </submittedName>
</protein>
<organism evidence="3 4">
    <name type="scientific">Desulfococcus multivorans DSM 2059</name>
    <dbReference type="NCBI Taxonomy" id="1121405"/>
    <lineage>
        <taxon>Bacteria</taxon>
        <taxon>Pseudomonadati</taxon>
        <taxon>Thermodesulfobacteriota</taxon>
        <taxon>Desulfobacteria</taxon>
        <taxon>Desulfobacterales</taxon>
        <taxon>Desulfococcaceae</taxon>
        <taxon>Desulfococcus</taxon>
    </lineage>
</organism>
<proteinExistence type="predicted"/>
<dbReference type="Pfam" id="PF03168">
    <property type="entry name" value="LEA_2"/>
    <property type="match status" value="2"/>
</dbReference>
<dbReference type="SUPFAM" id="SSF117070">
    <property type="entry name" value="LEA14-like"/>
    <property type="match status" value="2"/>
</dbReference>
<feature type="domain" description="Water stress and hypersensitive response" evidence="2">
    <location>
        <begin position="154"/>
        <end position="269"/>
    </location>
</feature>
<dbReference type="GO" id="GO:0009269">
    <property type="term" value="P:response to desiccation"/>
    <property type="evidence" value="ECO:0007669"/>
    <property type="project" value="InterPro"/>
</dbReference>
<feature type="domain" description="Water stress and hypersensitive response" evidence="2">
    <location>
        <begin position="36"/>
        <end position="152"/>
    </location>
</feature>
<dbReference type="InterPro" id="IPR004864">
    <property type="entry name" value="LEA_2"/>
</dbReference>
<evidence type="ECO:0000259" key="2">
    <source>
        <dbReference type="SMART" id="SM00769"/>
    </source>
</evidence>
<dbReference type="Gene3D" id="2.60.40.1820">
    <property type="match status" value="2"/>
</dbReference>
<dbReference type="RefSeq" id="WP_020877872.1">
    <property type="nucleotide sequence ID" value="NZ_ATHJ01000105.1"/>
</dbReference>
<dbReference type="eggNOG" id="COG5608">
    <property type="taxonomic scope" value="Bacteria"/>
</dbReference>
<feature type="signal peptide" evidence="1">
    <location>
        <begin position="1"/>
        <end position="23"/>
    </location>
</feature>
<dbReference type="SMART" id="SM00769">
    <property type="entry name" value="WHy"/>
    <property type="match status" value="2"/>
</dbReference>
<keyword evidence="4" id="KW-1185">Reference proteome</keyword>
<dbReference type="AlphaFoldDB" id="S7TGW8"/>
<accession>S7TGW8</accession>
<dbReference type="STRING" id="897.B2D07_16475"/>
<dbReference type="InterPro" id="IPR013990">
    <property type="entry name" value="WHy-dom"/>
</dbReference>
<dbReference type="OrthoDB" id="5503935at2"/>
<comment type="caution">
    <text evidence="3">The sequence shown here is derived from an EMBL/GenBank/DDBJ whole genome shotgun (WGS) entry which is preliminary data.</text>
</comment>
<evidence type="ECO:0000313" key="4">
    <source>
        <dbReference type="Proteomes" id="UP000014977"/>
    </source>
</evidence>